<evidence type="ECO:0000256" key="1">
    <source>
        <dbReference type="SAM" id="Phobius"/>
    </source>
</evidence>
<gene>
    <name evidence="2" type="ORF">BHF68_09460</name>
</gene>
<keyword evidence="1" id="KW-1133">Transmembrane helix</keyword>
<evidence type="ECO:0000313" key="3">
    <source>
        <dbReference type="Proteomes" id="UP000094296"/>
    </source>
</evidence>
<evidence type="ECO:0000313" key="2">
    <source>
        <dbReference type="EMBL" id="OEF95969.1"/>
    </source>
</evidence>
<accession>A0A1E5FZU5</accession>
<dbReference type="Proteomes" id="UP000094296">
    <property type="component" value="Unassembled WGS sequence"/>
</dbReference>
<reference evidence="2 3" key="1">
    <citation type="submission" date="2016-09" db="EMBL/GenBank/DDBJ databases">
        <title>Draft genome sequence for the type strain of Desulfuribacillus alkaliarsenatis AHT28, an obligately anaerobic, sulfidogenic bacterium isolated from Russian soda lake sediments.</title>
        <authorList>
            <person name="Abin C.A."/>
            <person name="Hollibaugh J.T."/>
        </authorList>
    </citation>
    <scope>NUCLEOTIDE SEQUENCE [LARGE SCALE GENOMIC DNA]</scope>
    <source>
        <strain evidence="2 3">AHT28</strain>
    </source>
</reference>
<dbReference type="RefSeq" id="WP_069643889.1">
    <property type="nucleotide sequence ID" value="NZ_MIJE01000033.1"/>
</dbReference>
<sequence>MKDETHKNLLKITCILLIISIGISITIIYMYHDTQEKLEQQKSVQINRFVTNLYNAAADSGRLANKGIEEWIEIIEKKENDIYNEATYLNRLSASLETVYSISNLQLIPQTQFQNYIFRYYLLEAIEINEEFAQLVHKNEGDMNRFVSRLESLKLDLNVLSEHLTEEVIKEIADREKTLHNIIEQEIIPNLSDQHRNIISDGLLMDSVR</sequence>
<keyword evidence="1" id="KW-0472">Membrane</keyword>
<keyword evidence="1" id="KW-0812">Transmembrane</keyword>
<dbReference type="AlphaFoldDB" id="A0A1E5FZU5"/>
<keyword evidence="3" id="KW-1185">Reference proteome</keyword>
<name>A0A1E5FZU5_9FIRM</name>
<dbReference type="EMBL" id="MIJE01000033">
    <property type="protein sequence ID" value="OEF95969.1"/>
    <property type="molecule type" value="Genomic_DNA"/>
</dbReference>
<protein>
    <submittedName>
        <fullName evidence="2">Uncharacterized protein</fullName>
    </submittedName>
</protein>
<organism evidence="2 3">
    <name type="scientific">Desulfuribacillus alkaliarsenatis</name>
    <dbReference type="NCBI Taxonomy" id="766136"/>
    <lineage>
        <taxon>Bacteria</taxon>
        <taxon>Bacillati</taxon>
        <taxon>Bacillota</taxon>
        <taxon>Desulfuribacillia</taxon>
        <taxon>Desulfuribacillales</taxon>
        <taxon>Desulfuribacillaceae</taxon>
        <taxon>Desulfuribacillus</taxon>
    </lineage>
</organism>
<feature type="transmembrane region" description="Helical" evidence="1">
    <location>
        <begin position="12"/>
        <end position="31"/>
    </location>
</feature>
<proteinExistence type="predicted"/>
<comment type="caution">
    <text evidence="2">The sequence shown here is derived from an EMBL/GenBank/DDBJ whole genome shotgun (WGS) entry which is preliminary data.</text>
</comment>